<dbReference type="EMBL" id="MU250527">
    <property type="protein sequence ID" value="KAG7450009.1"/>
    <property type="molecule type" value="Genomic_DNA"/>
</dbReference>
<protein>
    <submittedName>
        <fullName evidence="2">Uncharacterized protein</fullName>
    </submittedName>
</protein>
<dbReference type="RefSeq" id="XP_043043509.1">
    <property type="nucleotide sequence ID" value="XM_043176840.1"/>
</dbReference>
<dbReference type="GeneID" id="66099127"/>
<evidence type="ECO:0000313" key="2">
    <source>
        <dbReference type="EMBL" id="KAG7450009.1"/>
    </source>
</evidence>
<feature type="compositionally biased region" description="Acidic residues" evidence="1">
    <location>
        <begin position="237"/>
        <end position="248"/>
    </location>
</feature>
<feature type="compositionally biased region" description="Low complexity" evidence="1">
    <location>
        <begin position="178"/>
        <end position="191"/>
    </location>
</feature>
<reference evidence="2" key="1">
    <citation type="submission" date="2020-11" db="EMBL/GenBank/DDBJ databases">
        <title>Adaptations for nitrogen fixation in a non-lichenized fungal sporocarp promotes dispersal by wood-feeding termites.</title>
        <authorList>
            <consortium name="DOE Joint Genome Institute"/>
            <person name="Koch R.A."/>
            <person name="Yoon G."/>
            <person name="Arayal U."/>
            <person name="Lail K."/>
            <person name="Amirebrahimi M."/>
            <person name="Labutti K."/>
            <person name="Lipzen A."/>
            <person name="Riley R."/>
            <person name="Barry K."/>
            <person name="Henrissat B."/>
            <person name="Grigoriev I.V."/>
            <person name="Herr J.R."/>
            <person name="Aime M.C."/>
        </authorList>
    </citation>
    <scope>NUCLEOTIDE SEQUENCE</scope>
    <source>
        <strain evidence="2">MCA 3950</strain>
    </source>
</reference>
<feature type="compositionally biased region" description="Basic residues" evidence="1">
    <location>
        <begin position="217"/>
        <end position="226"/>
    </location>
</feature>
<sequence>MKLERGQTEEDQEATELEIHATEPQRDYIVSSEPMKTSTQEEAAFRSEDEFDPSDLQNADDGLLNDGSRSEKPKIASVPASSSHLSEVARGKMKAVRRPLNDNYLAQIKSTHLKGAKWYTITPSPPTGFSVFYLMQTKQKEREKIKTRVPLAVTAKDVIEAFCNGDTAYQHRANGLYGSKSKNTGKKNSTSAGNKKPSSKPDGDDKEDTSPAALPRRTTRRRKSSVRSRQLAGKEQDESEEIESEEDNSNANSNY</sequence>
<feature type="region of interest" description="Disordered" evidence="1">
    <location>
        <begin position="1"/>
        <end position="90"/>
    </location>
</feature>
<dbReference type="OrthoDB" id="3265858at2759"/>
<dbReference type="AlphaFoldDB" id="A0A9P7VZW0"/>
<feature type="region of interest" description="Disordered" evidence="1">
    <location>
        <begin position="175"/>
        <end position="255"/>
    </location>
</feature>
<gene>
    <name evidence="2" type="ORF">BT62DRAFT_1002340</name>
</gene>
<evidence type="ECO:0000256" key="1">
    <source>
        <dbReference type="SAM" id="MobiDB-lite"/>
    </source>
</evidence>
<proteinExistence type="predicted"/>
<comment type="caution">
    <text evidence="2">The sequence shown here is derived from an EMBL/GenBank/DDBJ whole genome shotgun (WGS) entry which is preliminary data.</text>
</comment>
<evidence type="ECO:0000313" key="3">
    <source>
        <dbReference type="Proteomes" id="UP000812287"/>
    </source>
</evidence>
<feature type="compositionally biased region" description="Basic and acidic residues" evidence="1">
    <location>
        <begin position="17"/>
        <end position="26"/>
    </location>
</feature>
<keyword evidence="3" id="KW-1185">Reference proteome</keyword>
<accession>A0A9P7VZW0</accession>
<dbReference type="Proteomes" id="UP000812287">
    <property type="component" value="Unassembled WGS sequence"/>
</dbReference>
<name>A0A9P7VZW0_9AGAR</name>
<organism evidence="2 3">
    <name type="scientific">Guyanagaster necrorhizus</name>
    <dbReference type="NCBI Taxonomy" id="856835"/>
    <lineage>
        <taxon>Eukaryota</taxon>
        <taxon>Fungi</taxon>
        <taxon>Dikarya</taxon>
        <taxon>Basidiomycota</taxon>
        <taxon>Agaricomycotina</taxon>
        <taxon>Agaricomycetes</taxon>
        <taxon>Agaricomycetidae</taxon>
        <taxon>Agaricales</taxon>
        <taxon>Marasmiineae</taxon>
        <taxon>Physalacriaceae</taxon>
        <taxon>Guyanagaster</taxon>
    </lineage>
</organism>